<dbReference type="PROSITE" id="PS01240">
    <property type="entry name" value="PNP_MTAP_2"/>
    <property type="match status" value="1"/>
</dbReference>
<dbReference type="CDD" id="cd09010">
    <property type="entry name" value="MTAP_SsMTAPII_like_MTIP"/>
    <property type="match status" value="1"/>
</dbReference>
<feature type="domain" description="Nucleoside phosphorylase" evidence="5">
    <location>
        <begin position="5"/>
        <end position="245"/>
    </location>
</feature>
<feature type="binding site" evidence="4">
    <location>
        <position position="186"/>
    </location>
    <ligand>
        <name>substrate</name>
    </ligand>
</feature>
<dbReference type="GO" id="GO:0005829">
    <property type="term" value="C:cytosol"/>
    <property type="evidence" value="ECO:0007669"/>
    <property type="project" value="TreeGrafter"/>
</dbReference>
<evidence type="ECO:0000256" key="4">
    <source>
        <dbReference type="HAMAP-Rule" id="MF_01963"/>
    </source>
</evidence>
<comment type="catalytic activity">
    <reaction evidence="4">
        <text>S-methyl-5'-thioadenosine + phosphate = 5-(methylsulfanyl)-alpha-D-ribose 1-phosphate + adenine</text>
        <dbReference type="Rhea" id="RHEA:11852"/>
        <dbReference type="ChEBI" id="CHEBI:16708"/>
        <dbReference type="ChEBI" id="CHEBI:17509"/>
        <dbReference type="ChEBI" id="CHEBI:43474"/>
        <dbReference type="ChEBI" id="CHEBI:58533"/>
        <dbReference type="EC" id="2.4.2.28"/>
    </reaction>
</comment>
<comment type="function">
    <text evidence="4">Catalyzes the reversible phosphorylation of S-methyl-5'-thioadenosine (MTA) to adenine and 5-methylthioribose-1-phosphate. Involved in the breakdown of MTA, a major by-product of polyamine biosynthesis. Responsible for the first step in the methionine salvage pathway after MTA has been generated from S-adenosylmethionine. Has broad substrate specificity with 6-aminopurine nucleosides as preferred substrates.</text>
</comment>
<gene>
    <name evidence="4 6" type="primary">mtnP</name>
    <name evidence="6" type="ORF">SPIRO4BDMA_50649</name>
</gene>
<organism evidence="6">
    <name type="scientific">uncultured spirochete</name>
    <dbReference type="NCBI Taxonomy" id="156406"/>
    <lineage>
        <taxon>Bacteria</taxon>
        <taxon>Pseudomonadati</taxon>
        <taxon>Spirochaetota</taxon>
        <taxon>Spirochaetia</taxon>
        <taxon>Spirochaetales</taxon>
        <taxon>environmental samples</taxon>
    </lineage>
</organism>
<evidence type="ECO:0000313" key="6">
    <source>
        <dbReference type="EMBL" id="SLM19134.1"/>
    </source>
</evidence>
<feature type="site" description="Important for substrate specificity" evidence="4">
    <location>
        <position position="223"/>
    </location>
</feature>
<accession>A0A3P3XSK9</accession>
<keyword evidence="1 4" id="KW-0328">Glycosyltransferase</keyword>
<evidence type="ECO:0000256" key="1">
    <source>
        <dbReference type="ARBA" id="ARBA00022676"/>
    </source>
</evidence>
<name>A0A3P3XSK9_9SPIR</name>
<dbReference type="PANTHER" id="PTHR42679">
    <property type="entry name" value="S-METHYL-5'-THIOADENOSINE PHOSPHORYLASE"/>
    <property type="match status" value="1"/>
</dbReference>
<comment type="similarity">
    <text evidence="4">Belongs to the PNP/MTAP phosphorylase family. MTAP subfamily.</text>
</comment>
<dbReference type="FunFam" id="3.40.50.1580:FF:000008">
    <property type="entry name" value="S-methyl-5'-thioadenosine phosphorylase"/>
    <property type="match status" value="1"/>
</dbReference>
<feature type="binding site" evidence="4">
    <location>
        <begin position="210"/>
        <end position="212"/>
    </location>
    <ligand>
        <name>substrate</name>
    </ligand>
</feature>
<dbReference type="EMBL" id="FWDO01000005">
    <property type="protein sequence ID" value="SLM19134.1"/>
    <property type="molecule type" value="Genomic_DNA"/>
</dbReference>
<dbReference type="Gene3D" id="3.40.50.1580">
    <property type="entry name" value="Nucleoside phosphorylase domain"/>
    <property type="match status" value="1"/>
</dbReference>
<feature type="site" description="Important for substrate specificity" evidence="4">
    <location>
        <position position="168"/>
    </location>
</feature>
<dbReference type="HAMAP" id="MF_01963">
    <property type="entry name" value="MTAP"/>
    <property type="match status" value="1"/>
</dbReference>
<reference evidence="6" key="1">
    <citation type="submission" date="2017-02" db="EMBL/GenBank/DDBJ databases">
        <authorList>
            <person name="Regsiter A."/>
            <person name="William W."/>
        </authorList>
    </citation>
    <scope>NUCLEOTIDE SEQUENCE</scope>
    <source>
        <strain evidence="6">BdmA 4</strain>
    </source>
</reference>
<dbReference type="InterPro" id="IPR018099">
    <property type="entry name" value="Purine_phosphorylase-2_CS"/>
</dbReference>
<dbReference type="InterPro" id="IPR010044">
    <property type="entry name" value="MTAP"/>
</dbReference>
<dbReference type="GO" id="GO:0019509">
    <property type="term" value="P:L-methionine salvage from methylthioadenosine"/>
    <property type="evidence" value="ECO:0007669"/>
    <property type="project" value="UniProtKB-UniRule"/>
</dbReference>
<dbReference type="UniPathway" id="UPA00904">
    <property type="reaction ID" value="UER00873"/>
</dbReference>
<evidence type="ECO:0000256" key="2">
    <source>
        <dbReference type="ARBA" id="ARBA00022679"/>
    </source>
</evidence>
<dbReference type="SUPFAM" id="SSF53167">
    <property type="entry name" value="Purine and uridine phosphorylases"/>
    <property type="match status" value="1"/>
</dbReference>
<dbReference type="AlphaFoldDB" id="A0A3P3XSK9"/>
<keyword evidence="3 4" id="KW-0660">Purine salvage</keyword>
<feature type="binding site" evidence="4">
    <location>
        <begin position="54"/>
        <end position="55"/>
    </location>
    <ligand>
        <name>phosphate</name>
        <dbReference type="ChEBI" id="CHEBI:43474"/>
    </ligand>
</feature>
<dbReference type="GO" id="GO:0006166">
    <property type="term" value="P:purine ribonucleoside salvage"/>
    <property type="evidence" value="ECO:0007669"/>
    <property type="project" value="UniProtKB-KW"/>
</dbReference>
<dbReference type="InterPro" id="IPR000845">
    <property type="entry name" value="Nucleoside_phosphorylase_d"/>
</dbReference>
<sequence>MDKATVGIIGGSGLYEIEDVEVLEEIRMDTAWGAPSDAITIARIGGIRAAFLPRHGRGHFILPTEVNSRANIAALKMLGVREIVAFSAVGSLKEEIRPRDFIIPSQIIDRTKDRPGSSFFGEGIVAHMSFADPFCGRLCKIIEPFVVARGLRLHTEETLVCMEGPAFSTRAESRLYRSWGAGVINMSALPEAKLAREAEICYAMVCMATDYDCWKTDHADVTVDMVVENLNANSAHAKALIKEVVPALGGGEDCSCRSSMRYALMTAPAKRNPETLAKLKTILPELR</sequence>
<dbReference type="GO" id="GO:0017061">
    <property type="term" value="F:S-methyl-5-thioadenosine phosphorylase activity"/>
    <property type="evidence" value="ECO:0007669"/>
    <property type="project" value="UniProtKB-UniRule"/>
</dbReference>
<comment type="pathway">
    <text evidence="4">Amino-acid biosynthesis; L-methionine biosynthesis via salvage pathway; S-methyl-5-thio-alpha-D-ribose 1-phosphate from S-methyl-5'-thioadenosine (phosphorylase route): step 1/1.</text>
</comment>
<dbReference type="Pfam" id="PF01048">
    <property type="entry name" value="PNP_UDP_1"/>
    <property type="match status" value="1"/>
</dbReference>
<dbReference type="PANTHER" id="PTHR42679:SF2">
    <property type="entry name" value="S-METHYL-5'-THIOADENOSINE PHOSPHORYLASE"/>
    <property type="match status" value="1"/>
</dbReference>
<proteinExistence type="inferred from homology"/>
<evidence type="ECO:0000256" key="3">
    <source>
        <dbReference type="ARBA" id="ARBA00022726"/>
    </source>
</evidence>
<dbReference type="EC" id="2.4.2.28" evidence="4"/>
<keyword evidence="2 4" id="KW-0808">Transferase</keyword>
<evidence type="ECO:0000259" key="5">
    <source>
        <dbReference type="Pfam" id="PF01048"/>
    </source>
</evidence>
<feature type="binding site" evidence="4">
    <location>
        <begin position="87"/>
        <end position="88"/>
    </location>
    <ligand>
        <name>phosphate</name>
        <dbReference type="ChEBI" id="CHEBI:43474"/>
    </ligand>
</feature>
<dbReference type="NCBIfam" id="TIGR01694">
    <property type="entry name" value="MTAP"/>
    <property type="match status" value="1"/>
</dbReference>
<feature type="binding site" evidence="4">
    <location>
        <position position="12"/>
    </location>
    <ligand>
        <name>phosphate</name>
        <dbReference type="ChEBI" id="CHEBI:43474"/>
    </ligand>
</feature>
<feature type="binding site" evidence="4">
    <location>
        <position position="187"/>
    </location>
    <ligand>
        <name>phosphate</name>
        <dbReference type="ChEBI" id="CHEBI:43474"/>
    </ligand>
</feature>
<comment type="subunit">
    <text evidence="4">Homohexamer. Dimer of a homotrimer.</text>
</comment>
<dbReference type="InterPro" id="IPR035994">
    <property type="entry name" value="Nucleoside_phosphorylase_sf"/>
</dbReference>
<protein>
    <recommendedName>
        <fullName evidence="4">S-methyl-5'-thioadenosine phosphorylase</fullName>
        <ecNumber evidence="4">2.4.2.28</ecNumber>
    </recommendedName>
    <alternativeName>
        <fullName evidence="4">5'-methylthioadenosine phosphorylase</fullName>
        <shortName evidence="4">MTA phosphorylase</shortName>
        <shortName evidence="4">MTAP</shortName>
    </alternativeName>
</protein>